<evidence type="ECO:0000313" key="1">
    <source>
        <dbReference type="EMBL" id="MBB4135708.1"/>
    </source>
</evidence>
<dbReference type="RefSeq" id="WP_183370730.1">
    <property type="nucleotide sequence ID" value="NZ_BAABHL010000122.1"/>
</dbReference>
<name>A0A840EZH4_9ACTN</name>
<dbReference type="AlphaFoldDB" id="A0A840EZH4"/>
<proteinExistence type="predicted"/>
<dbReference type="Pfam" id="PF21790">
    <property type="entry name" value="OGG"/>
    <property type="match status" value="1"/>
</dbReference>
<keyword evidence="2" id="KW-1185">Reference proteome</keyword>
<accession>A0A840EZH4</accession>
<gene>
    <name evidence="1" type="ORF">BKA16_002260</name>
</gene>
<reference evidence="1 2" key="1">
    <citation type="submission" date="2020-08" db="EMBL/GenBank/DDBJ databases">
        <title>Sequencing the genomes of 1000 actinobacteria strains.</title>
        <authorList>
            <person name="Klenk H.-P."/>
        </authorList>
    </citation>
    <scope>NUCLEOTIDE SEQUENCE [LARGE SCALE GENOMIC DNA]</scope>
    <source>
        <strain evidence="1 2">DSM 45298</strain>
    </source>
</reference>
<dbReference type="InterPro" id="IPR048868">
    <property type="entry name" value="OGG-like_put"/>
</dbReference>
<sequence length="253" mass="28867">MRRGDEKLVVPKDCVVWCHHQPYAEAVLDDFAEVDLDRWNTRLAALRIPARVYATDADGRQIESGIGHVRRGDLEASSTTLDLGPEPALNRLYLCAAWLRSHSDRGGRRRFLDVRDPHDSHRPYDVIARALDACEREPALVQTGAFRTWSGWPVAPGVGHSLLSLYSWAVHGSVPDRPQLLDKFSAASMVRHGWMEDGSPSQFSVRTYSRYSNLIHQWAGQAGTRPEIVELWLNQDWHRRLDRSIRRDALSLW</sequence>
<dbReference type="EMBL" id="JACIFP010000001">
    <property type="protein sequence ID" value="MBB4135708.1"/>
    <property type="molecule type" value="Genomic_DNA"/>
</dbReference>
<organism evidence="1 2">
    <name type="scientific">Gordonia humi</name>
    <dbReference type="NCBI Taxonomy" id="686429"/>
    <lineage>
        <taxon>Bacteria</taxon>
        <taxon>Bacillati</taxon>
        <taxon>Actinomycetota</taxon>
        <taxon>Actinomycetes</taxon>
        <taxon>Mycobacteriales</taxon>
        <taxon>Gordoniaceae</taxon>
        <taxon>Gordonia</taxon>
    </lineage>
</organism>
<comment type="caution">
    <text evidence="1">The sequence shown here is derived from an EMBL/GenBank/DDBJ whole genome shotgun (WGS) entry which is preliminary data.</text>
</comment>
<protein>
    <submittedName>
        <fullName evidence="1">Uncharacterized protein</fullName>
    </submittedName>
</protein>
<evidence type="ECO:0000313" key="2">
    <source>
        <dbReference type="Proteomes" id="UP000551501"/>
    </source>
</evidence>
<dbReference type="Proteomes" id="UP000551501">
    <property type="component" value="Unassembled WGS sequence"/>
</dbReference>